<gene>
    <name evidence="1" type="ORF">QQ020_12320</name>
</gene>
<dbReference type="PANTHER" id="PTHR41913:SF1">
    <property type="entry name" value="DUF1684 DOMAIN-CONTAINING PROTEIN"/>
    <property type="match status" value="1"/>
</dbReference>
<dbReference type="RefSeq" id="WP_346758158.1">
    <property type="nucleotide sequence ID" value="NZ_JAUJEB010000001.1"/>
</dbReference>
<reference evidence="1" key="1">
    <citation type="submission" date="2023-06" db="EMBL/GenBank/DDBJ databases">
        <title>Genomic of Agaribacillus aureum.</title>
        <authorList>
            <person name="Wang G."/>
        </authorList>
    </citation>
    <scope>NUCLEOTIDE SEQUENCE</scope>
    <source>
        <strain evidence="1">BMA12</strain>
    </source>
</reference>
<protein>
    <submittedName>
        <fullName evidence="1">DUF1684 domain-containing protein</fullName>
    </submittedName>
</protein>
<sequence length="205" mass="23358">MKNTRILSITAGLVVVGSIIYTFSGDNNVIPYAERIQKERADKDTYLLTSKESPLSEEDKRNFQGLSYYPVNELFKVKASLELIPAREIVTMPTSDGKEKRYRKFANARFELKGKMLQLVVYEPLQKLDNLLFLPFADGTSALETYGAGRYLDFEVPDGDELIIDFNLAYNPYCAYSDKYSCPLPPRENFMSIAIEAGEKNYLKN</sequence>
<accession>A0ABT8L8X6</accession>
<evidence type="ECO:0000313" key="1">
    <source>
        <dbReference type="EMBL" id="MDN5212841.1"/>
    </source>
</evidence>
<proteinExistence type="predicted"/>
<dbReference type="InterPro" id="IPR012467">
    <property type="entry name" value="DUF1684"/>
</dbReference>
<evidence type="ECO:0000313" key="2">
    <source>
        <dbReference type="Proteomes" id="UP001172083"/>
    </source>
</evidence>
<dbReference type="Proteomes" id="UP001172083">
    <property type="component" value="Unassembled WGS sequence"/>
</dbReference>
<organism evidence="1 2">
    <name type="scientific">Agaribacillus aureus</name>
    <dbReference type="NCBI Taxonomy" id="3051825"/>
    <lineage>
        <taxon>Bacteria</taxon>
        <taxon>Pseudomonadati</taxon>
        <taxon>Bacteroidota</taxon>
        <taxon>Cytophagia</taxon>
        <taxon>Cytophagales</taxon>
        <taxon>Splendidivirgaceae</taxon>
        <taxon>Agaribacillus</taxon>
    </lineage>
</organism>
<dbReference type="Pfam" id="PF07920">
    <property type="entry name" value="DUF1684"/>
    <property type="match status" value="1"/>
</dbReference>
<comment type="caution">
    <text evidence="1">The sequence shown here is derived from an EMBL/GenBank/DDBJ whole genome shotgun (WGS) entry which is preliminary data.</text>
</comment>
<dbReference type="EMBL" id="JAUJEB010000001">
    <property type="protein sequence ID" value="MDN5212841.1"/>
    <property type="molecule type" value="Genomic_DNA"/>
</dbReference>
<name>A0ABT8L8X6_9BACT</name>
<dbReference type="PANTHER" id="PTHR41913">
    <property type="entry name" value="DUF1684 DOMAIN-CONTAINING PROTEIN"/>
    <property type="match status" value="1"/>
</dbReference>
<keyword evidence="2" id="KW-1185">Reference proteome</keyword>